<dbReference type="EMBL" id="BEZZ01000753">
    <property type="protein sequence ID" value="GCC35876.1"/>
    <property type="molecule type" value="Genomic_DNA"/>
</dbReference>
<reference evidence="1 2" key="1">
    <citation type="journal article" date="2018" name="Nat. Ecol. Evol.">
        <title>Shark genomes provide insights into elasmobranch evolution and the origin of vertebrates.</title>
        <authorList>
            <person name="Hara Y"/>
            <person name="Yamaguchi K"/>
            <person name="Onimaru K"/>
            <person name="Kadota M"/>
            <person name="Koyanagi M"/>
            <person name="Keeley SD"/>
            <person name="Tatsumi K"/>
            <person name="Tanaka K"/>
            <person name="Motone F"/>
            <person name="Kageyama Y"/>
            <person name="Nozu R"/>
            <person name="Adachi N"/>
            <person name="Nishimura O"/>
            <person name="Nakagawa R"/>
            <person name="Tanegashima C"/>
            <person name="Kiyatake I"/>
            <person name="Matsumoto R"/>
            <person name="Murakumo K"/>
            <person name="Nishida K"/>
            <person name="Terakita A"/>
            <person name="Kuratani S"/>
            <person name="Sato K"/>
            <person name="Hyodo S Kuraku.S."/>
        </authorList>
    </citation>
    <scope>NUCLEOTIDE SEQUENCE [LARGE SCALE GENOMIC DNA]</scope>
</reference>
<dbReference type="AlphaFoldDB" id="A0A401SZQ6"/>
<proteinExistence type="predicted"/>
<evidence type="ECO:0000313" key="1">
    <source>
        <dbReference type="EMBL" id="GCC35876.1"/>
    </source>
</evidence>
<evidence type="ECO:0000313" key="2">
    <source>
        <dbReference type="Proteomes" id="UP000287033"/>
    </source>
</evidence>
<dbReference type="SUPFAM" id="SSF47266">
    <property type="entry name" value="4-helical cytokines"/>
    <property type="match status" value="1"/>
</dbReference>
<name>A0A401SZQ6_CHIPU</name>
<accession>A0A401SZQ6</accession>
<comment type="caution">
    <text evidence="1">The sequence shown here is derived from an EMBL/GenBank/DDBJ whole genome shotgun (WGS) entry which is preliminary data.</text>
</comment>
<organism evidence="1 2">
    <name type="scientific">Chiloscyllium punctatum</name>
    <name type="common">Brownbanded bambooshark</name>
    <name type="synonym">Hemiscyllium punctatum</name>
    <dbReference type="NCBI Taxonomy" id="137246"/>
    <lineage>
        <taxon>Eukaryota</taxon>
        <taxon>Metazoa</taxon>
        <taxon>Chordata</taxon>
        <taxon>Craniata</taxon>
        <taxon>Vertebrata</taxon>
        <taxon>Chondrichthyes</taxon>
        <taxon>Elasmobranchii</taxon>
        <taxon>Galeomorphii</taxon>
        <taxon>Galeoidea</taxon>
        <taxon>Orectolobiformes</taxon>
        <taxon>Hemiscylliidae</taxon>
        <taxon>Chiloscyllium</taxon>
    </lineage>
</organism>
<protein>
    <submittedName>
        <fullName evidence="1">Uncharacterized protein</fullName>
    </submittedName>
</protein>
<keyword evidence="2" id="KW-1185">Reference proteome</keyword>
<sequence length="84" mass="9663">MTRAEFGQRLESLMGKKGTVESKIRERIAQQDNSNEETFNLEESTKTVWDKQVTVHVILRNFALFMESTIRAIRFMQSAPATAL</sequence>
<dbReference type="Proteomes" id="UP000287033">
    <property type="component" value="Unassembled WGS sequence"/>
</dbReference>
<dbReference type="InterPro" id="IPR009079">
    <property type="entry name" value="4_helix_cytokine-like_core"/>
</dbReference>
<dbReference type="OrthoDB" id="8943569at2759"/>
<dbReference type="Gene3D" id="1.20.1250.10">
    <property type="match status" value="1"/>
</dbReference>
<gene>
    <name evidence="1" type="ORF">chiPu_0014365</name>
</gene>